<evidence type="ECO:0000256" key="3">
    <source>
        <dbReference type="ARBA" id="ARBA00022989"/>
    </source>
</evidence>
<keyword evidence="7" id="KW-1185">Reference proteome</keyword>
<dbReference type="Pfam" id="PF02674">
    <property type="entry name" value="Colicin_V"/>
    <property type="match status" value="1"/>
</dbReference>
<dbReference type="Proteomes" id="UP001162802">
    <property type="component" value="Unassembled WGS sequence"/>
</dbReference>
<evidence type="ECO:0000313" key="6">
    <source>
        <dbReference type="EMBL" id="MCJ1959866.1"/>
    </source>
</evidence>
<protein>
    <submittedName>
        <fullName evidence="6">CvpA family protein</fullName>
    </submittedName>
</protein>
<comment type="caution">
    <text evidence="6">The sequence shown here is derived from an EMBL/GenBank/DDBJ whole genome shotgun (WGS) entry which is preliminary data.</text>
</comment>
<evidence type="ECO:0000256" key="1">
    <source>
        <dbReference type="ARBA" id="ARBA00004141"/>
    </source>
</evidence>
<keyword evidence="3 5" id="KW-1133">Transmembrane helix</keyword>
<keyword evidence="2 5" id="KW-0812">Transmembrane</keyword>
<evidence type="ECO:0000313" key="7">
    <source>
        <dbReference type="Proteomes" id="UP001162802"/>
    </source>
</evidence>
<accession>A0ABT0A9J1</accession>
<dbReference type="InterPro" id="IPR052719">
    <property type="entry name" value="CvpA-like"/>
</dbReference>
<evidence type="ECO:0000256" key="5">
    <source>
        <dbReference type="SAM" id="Phobius"/>
    </source>
</evidence>
<sequence>MTGFDMAALLFVALGAATGFVRGFVQEVLALSAWIFAIFAIRMLHTPLTYQLENYLGDSSSVSILAFALLLLVPYIVVKMVAKWAGSQSRKSVLGPIDRVLGFGFGAMKGIIIIVLAFSVLMLGYDTVWGIAGRPDWVTQSRTYPFINASSEAMVQMISERRTAMLSEGEGA</sequence>
<reference evidence="6" key="1">
    <citation type="submission" date="2022-03" db="EMBL/GenBank/DDBJ databases">
        <title>Identification of a novel bacterium isolated from mangrove sediments.</title>
        <authorList>
            <person name="Pan X."/>
        </authorList>
    </citation>
    <scope>NUCLEOTIDE SEQUENCE</scope>
    <source>
        <strain evidence="6">B2637</strain>
    </source>
</reference>
<dbReference type="PANTHER" id="PTHR36926">
    <property type="entry name" value="COLICIN V PRODUCTION PROTEIN"/>
    <property type="match status" value="1"/>
</dbReference>
<proteinExistence type="predicted"/>
<dbReference type="PANTHER" id="PTHR36926:SF1">
    <property type="entry name" value="COLICIN V PRODUCTION PROTEIN"/>
    <property type="match status" value="1"/>
</dbReference>
<dbReference type="EMBL" id="JALHAT010000003">
    <property type="protein sequence ID" value="MCJ1959866.1"/>
    <property type="molecule type" value="Genomic_DNA"/>
</dbReference>
<name>A0ABT0A9J1_9SPHN</name>
<evidence type="ECO:0000256" key="4">
    <source>
        <dbReference type="ARBA" id="ARBA00023136"/>
    </source>
</evidence>
<keyword evidence="4 5" id="KW-0472">Membrane</keyword>
<feature type="transmembrane region" description="Helical" evidence="5">
    <location>
        <begin position="102"/>
        <end position="125"/>
    </location>
</feature>
<organism evidence="6 7">
    <name type="scientific">Novosphingobium mangrovi</name>
    <name type="common">ex Hu et al. 2023</name>
    <dbReference type="NCBI Taxonomy" id="2930094"/>
    <lineage>
        <taxon>Bacteria</taxon>
        <taxon>Pseudomonadati</taxon>
        <taxon>Pseudomonadota</taxon>
        <taxon>Alphaproteobacteria</taxon>
        <taxon>Sphingomonadales</taxon>
        <taxon>Sphingomonadaceae</taxon>
        <taxon>Novosphingobium</taxon>
    </lineage>
</organism>
<evidence type="ECO:0000256" key="2">
    <source>
        <dbReference type="ARBA" id="ARBA00022692"/>
    </source>
</evidence>
<feature type="transmembrane region" description="Helical" evidence="5">
    <location>
        <begin position="33"/>
        <end position="50"/>
    </location>
</feature>
<feature type="transmembrane region" description="Helical" evidence="5">
    <location>
        <begin position="62"/>
        <end position="82"/>
    </location>
</feature>
<comment type="subcellular location">
    <subcellularLocation>
        <location evidence="1">Membrane</location>
        <topology evidence="1">Multi-pass membrane protein</topology>
    </subcellularLocation>
</comment>
<gene>
    <name evidence="6" type="ORF">MTR65_04145</name>
</gene>
<dbReference type="RefSeq" id="WP_243797344.1">
    <property type="nucleotide sequence ID" value="NZ_JALHAT010000003.1"/>
</dbReference>
<dbReference type="InterPro" id="IPR003825">
    <property type="entry name" value="Colicin-V_CvpA"/>
</dbReference>